<dbReference type="PANTHER" id="PTHR24421">
    <property type="entry name" value="NITRATE/NITRITE SENSOR PROTEIN NARX-RELATED"/>
    <property type="match status" value="1"/>
</dbReference>
<keyword evidence="11" id="KW-1133">Transmembrane helix</keyword>
<gene>
    <name evidence="14" type="ORF">FB547_105219</name>
</gene>
<dbReference type="OrthoDB" id="176203at2"/>
<dbReference type="PROSITE" id="PS50109">
    <property type="entry name" value="HIS_KIN"/>
    <property type="match status" value="1"/>
</dbReference>
<dbReference type="EMBL" id="VIVL01000005">
    <property type="protein sequence ID" value="TWD85707.1"/>
    <property type="molecule type" value="Genomic_DNA"/>
</dbReference>
<dbReference type="EC" id="2.7.13.3" evidence="3"/>
<feature type="domain" description="HAMP" evidence="13">
    <location>
        <begin position="332"/>
        <end position="384"/>
    </location>
</feature>
<organism evidence="14 15">
    <name type="scientific">Variovorax beijingensis</name>
    <dbReference type="NCBI Taxonomy" id="2496117"/>
    <lineage>
        <taxon>Bacteria</taxon>
        <taxon>Pseudomonadati</taxon>
        <taxon>Pseudomonadota</taxon>
        <taxon>Betaproteobacteria</taxon>
        <taxon>Burkholderiales</taxon>
        <taxon>Comamonadaceae</taxon>
        <taxon>Variovorax</taxon>
    </lineage>
</organism>
<sequence length="621" mass="67788">MPKVTATGCENPQPMNLARRIDPRRSMAAAIGWLLIALTLCLALVANLWLRSFVRATLLEQHGQRLEAAAEHVNAELDTALLLRLQAVSVVAAMLSEDVQHSEGARLKRSLEAVRRGVPDLIWLAVTDADGFIVAATDEQVVGQNVNQHAWISQGLDAAWIEEGRSPQERFLKLTAPVRNADGAIIGVVAANLRWNWVQKMMGEIRASPGEWLLIDRDGIVRHGPGALLGQRWQDAGDPITPFDPVVAGLGNDGSDLPTRIRTRRLLDNRPYLIATPPNARDGTLRRLGWQAVVIQPVESVAAFATAIEWRISIVLSLLGLAAAVAGIVMARRLTRRVSVIAHSADAVLAGSATRIEVPQGVDEAARLGSALDRLLDTLRRERDELRRLNAELDERVRQRTEEINRLAQESRDAAVVRERLRLARGLHDTLAHSMMAMLTEIRVLKHLASNRPDALPDELVRAERAARDGLDEARRAIDQLRSNPVRDIGLGAALAELAKNLSERSGIELDCRIDPALSALAAEPAETVFHMCEEVLRNVERHAGAARLLIRLQRMAASDSIELEIADDGIGFEPSAGAAGHYGLVGLREQAEAIGAHLRIDSRGGEGTRVSLRWTQAGSA</sequence>
<evidence type="ECO:0000256" key="2">
    <source>
        <dbReference type="ARBA" id="ARBA00004370"/>
    </source>
</evidence>
<evidence type="ECO:0000256" key="7">
    <source>
        <dbReference type="ARBA" id="ARBA00022777"/>
    </source>
</evidence>
<keyword evidence="5" id="KW-0808">Transferase</keyword>
<keyword evidence="7 14" id="KW-0418">Kinase</keyword>
<feature type="transmembrane region" description="Helical" evidence="11">
    <location>
        <begin position="27"/>
        <end position="50"/>
    </location>
</feature>
<dbReference type="InterPro" id="IPR003660">
    <property type="entry name" value="HAMP_dom"/>
</dbReference>
<dbReference type="InterPro" id="IPR003594">
    <property type="entry name" value="HATPase_dom"/>
</dbReference>
<evidence type="ECO:0000256" key="4">
    <source>
        <dbReference type="ARBA" id="ARBA00022553"/>
    </source>
</evidence>
<name>A0A561C3Y2_9BURK</name>
<feature type="domain" description="Histidine kinase" evidence="12">
    <location>
        <begin position="430"/>
        <end position="619"/>
    </location>
</feature>
<evidence type="ECO:0000256" key="6">
    <source>
        <dbReference type="ARBA" id="ARBA00022741"/>
    </source>
</evidence>
<dbReference type="GO" id="GO:0005524">
    <property type="term" value="F:ATP binding"/>
    <property type="evidence" value="ECO:0007669"/>
    <property type="project" value="UniProtKB-KW"/>
</dbReference>
<dbReference type="Pfam" id="PF02518">
    <property type="entry name" value="HATPase_c"/>
    <property type="match status" value="1"/>
</dbReference>
<keyword evidence="10" id="KW-0175">Coiled coil</keyword>
<dbReference type="InterPro" id="IPR011712">
    <property type="entry name" value="Sig_transdc_His_kin_sub3_dim/P"/>
</dbReference>
<keyword evidence="11" id="KW-0472">Membrane</keyword>
<reference evidence="14 15" key="1">
    <citation type="submission" date="2019-06" db="EMBL/GenBank/DDBJ databases">
        <title>Sorghum-associated microbial communities from plants grown in Nebraska, USA.</title>
        <authorList>
            <person name="Schachtman D."/>
        </authorList>
    </citation>
    <scope>NUCLEOTIDE SEQUENCE [LARGE SCALE GENOMIC DNA]</scope>
    <source>
        <strain evidence="14 15">T529</strain>
    </source>
</reference>
<dbReference type="SUPFAM" id="SSF55874">
    <property type="entry name" value="ATPase domain of HSP90 chaperone/DNA topoisomerase II/histidine kinase"/>
    <property type="match status" value="1"/>
</dbReference>
<dbReference type="Gene3D" id="3.30.450.20">
    <property type="entry name" value="PAS domain"/>
    <property type="match status" value="1"/>
</dbReference>
<feature type="coiled-coil region" evidence="10">
    <location>
        <begin position="372"/>
        <end position="410"/>
    </location>
</feature>
<dbReference type="SMART" id="SM00387">
    <property type="entry name" value="HATPase_c"/>
    <property type="match status" value="1"/>
</dbReference>
<dbReference type="Proteomes" id="UP000319722">
    <property type="component" value="Unassembled WGS sequence"/>
</dbReference>
<keyword evidence="9" id="KW-0902">Two-component regulatory system</keyword>
<evidence type="ECO:0000313" key="14">
    <source>
        <dbReference type="EMBL" id="TWD85707.1"/>
    </source>
</evidence>
<dbReference type="AlphaFoldDB" id="A0A561C3Y2"/>
<evidence type="ECO:0000256" key="5">
    <source>
        <dbReference type="ARBA" id="ARBA00022679"/>
    </source>
</evidence>
<evidence type="ECO:0000256" key="11">
    <source>
        <dbReference type="SAM" id="Phobius"/>
    </source>
</evidence>
<accession>A0A561C3Y2</accession>
<evidence type="ECO:0000256" key="10">
    <source>
        <dbReference type="SAM" id="Coils"/>
    </source>
</evidence>
<evidence type="ECO:0000259" key="13">
    <source>
        <dbReference type="PROSITE" id="PS50885"/>
    </source>
</evidence>
<dbReference type="GO" id="GO:0046983">
    <property type="term" value="F:protein dimerization activity"/>
    <property type="evidence" value="ECO:0007669"/>
    <property type="project" value="InterPro"/>
</dbReference>
<keyword evidence="4" id="KW-0597">Phosphoprotein</keyword>
<dbReference type="InterPro" id="IPR029151">
    <property type="entry name" value="Sensor-like_sf"/>
</dbReference>
<dbReference type="RefSeq" id="WP_145744264.1">
    <property type="nucleotide sequence ID" value="NZ_VIVL01000005.1"/>
</dbReference>
<evidence type="ECO:0000259" key="12">
    <source>
        <dbReference type="PROSITE" id="PS50109"/>
    </source>
</evidence>
<dbReference type="InterPro" id="IPR005467">
    <property type="entry name" value="His_kinase_dom"/>
</dbReference>
<comment type="catalytic activity">
    <reaction evidence="1">
        <text>ATP + protein L-histidine = ADP + protein N-phospho-L-histidine.</text>
        <dbReference type="EC" id="2.7.13.3"/>
    </reaction>
</comment>
<evidence type="ECO:0000256" key="8">
    <source>
        <dbReference type="ARBA" id="ARBA00022840"/>
    </source>
</evidence>
<dbReference type="InterPro" id="IPR050482">
    <property type="entry name" value="Sensor_HK_TwoCompSys"/>
</dbReference>
<evidence type="ECO:0000256" key="1">
    <source>
        <dbReference type="ARBA" id="ARBA00000085"/>
    </source>
</evidence>
<evidence type="ECO:0000256" key="9">
    <source>
        <dbReference type="ARBA" id="ARBA00023012"/>
    </source>
</evidence>
<dbReference type="Pfam" id="PF07730">
    <property type="entry name" value="HisKA_3"/>
    <property type="match status" value="1"/>
</dbReference>
<dbReference type="GO" id="GO:0000155">
    <property type="term" value="F:phosphorelay sensor kinase activity"/>
    <property type="evidence" value="ECO:0007669"/>
    <property type="project" value="InterPro"/>
</dbReference>
<keyword evidence="6" id="KW-0547">Nucleotide-binding</keyword>
<dbReference type="InterPro" id="IPR036890">
    <property type="entry name" value="HATPase_C_sf"/>
</dbReference>
<dbReference type="CDD" id="cd16917">
    <property type="entry name" value="HATPase_UhpB-NarQ-NarX-like"/>
    <property type="match status" value="1"/>
</dbReference>
<dbReference type="PROSITE" id="PS50885">
    <property type="entry name" value="HAMP"/>
    <property type="match status" value="1"/>
</dbReference>
<dbReference type="Gene3D" id="6.10.340.10">
    <property type="match status" value="1"/>
</dbReference>
<keyword evidence="8" id="KW-0067">ATP-binding</keyword>
<dbReference type="Gene3D" id="1.20.5.1930">
    <property type="match status" value="1"/>
</dbReference>
<keyword evidence="11" id="KW-0812">Transmembrane</keyword>
<proteinExistence type="predicted"/>
<evidence type="ECO:0000256" key="3">
    <source>
        <dbReference type="ARBA" id="ARBA00012438"/>
    </source>
</evidence>
<dbReference type="GO" id="GO:0016020">
    <property type="term" value="C:membrane"/>
    <property type="evidence" value="ECO:0007669"/>
    <property type="project" value="UniProtKB-SubCell"/>
</dbReference>
<evidence type="ECO:0000313" key="15">
    <source>
        <dbReference type="Proteomes" id="UP000319722"/>
    </source>
</evidence>
<dbReference type="PANTHER" id="PTHR24421:SF10">
    <property type="entry name" value="NITRATE_NITRITE SENSOR PROTEIN NARQ"/>
    <property type="match status" value="1"/>
</dbReference>
<dbReference type="SUPFAM" id="SSF103190">
    <property type="entry name" value="Sensory domain-like"/>
    <property type="match status" value="1"/>
</dbReference>
<comment type="subcellular location">
    <subcellularLocation>
        <location evidence="2">Membrane</location>
    </subcellularLocation>
</comment>
<dbReference type="Gene3D" id="3.30.565.10">
    <property type="entry name" value="Histidine kinase-like ATPase, C-terminal domain"/>
    <property type="match status" value="1"/>
</dbReference>
<protein>
    <recommendedName>
        <fullName evidence="3">histidine kinase</fullName>
        <ecNumber evidence="3">2.7.13.3</ecNumber>
    </recommendedName>
</protein>
<comment type="caution">
    <text evidence="14">The sequence shown here is derived from an EMBL/GenBank/DDBJ whole genome shotgun (WGS) entry which is preliminary data.</text>
</comment>